<protein>
    <submittedName>
        <fullName evidence="1">Uncharacterized protein</fullName>
    </submittedName>
</protein>
<dbReference type="AlphaFoldDB" id="A0A6C0CPE5"/>
<sequence length="81" mass="9439">MLIRILKSFTRKNTTAPLGRWNTIVKESDSEAIVKNAIERNAFWGNHDHCGSEICKTPIPPKKKKYKLEELMKDPLWPYVL</sequence>
<dbReference type="EMBL" id="MN739467">
    <property type="protein sequence ID" value="QHT06163.1"/>
    <property type="molecule type" value="Genomic_DNA"/>
</dbReference>
<organism evidence="1">
    <name type="scientific">viral metagenome</name>
    <dbReference type="NCBI Taxonomy" id="1070528"/>
    <lineage>
        <taxon>unclassified sequences</taxon>
        <taxon>metagenomes</taxon>
        <taxon>organismal metagenomes</taxon>
    </lineage>
</organism>
<evidence type="ECO:0000313" key="1">
    <source>
        <dbReference type="EMBL" id="QHT06163.1"/>
    </source>
</evidence>
<name>A0A6C0CPE5_9ZZZZ</name>
<proteinExistence type="predicted"/>
<reference evidence="1" key="1">
    <citation type="journal article" date="2020" name="Nature">
        <title>Giant virus diversity and host interactions through global metagenomics.</title>
        <authorList>
            <person name="Schulz F."/>
            <person name="Roux S."/>
            <person name="Paez-Espino D."/>
            <person name="Jungbluth S."/>
            <person name="Walsh D.A."/>
            <person name="Denef V.J."/>
            <person name="McMahon K.D."/>
            <person name="Konstantinidis K.T."/>
            <person name="Eloe-Fadrosh E.A."/>
            <person name="Kyrpides N.C."/>
            <person name="Woyke T."/>
        </authorList>
    </citation>
    <scope>NUCLEOTIDE SEQUENCE</scope>
    <source>
        <strain evidence="1">GVMAG-M-3300021425-30</strain>
    </source>
</reference>
<accession>A0A6C0CPE5</accession>